<evidence type="ECO:0008006" key="4">
    <source>
        <dbReference type="Google" id="ProtNLM"/>
    </source>
</evidence>
<evidence type="ECO:0000313" key="3">
    <source>
        <dbReference type="Proteomes" id="UP001596504"/>
    </source>
</evidence>
<feature type="region of interest" description="Disordered" evidence="1">
    <location>
        <begin position="26"/>
        <end position="53"/>
    </location>
</feature>
<name>A0ABW2LPU5_9PSEU</name>
<gene>
    <name evidence="2" type="ORF">ACFQRI_24505</name>
</gene>
<dbReference type="RefSeq" id="WP_380672502.1">
    <property type="nucleotide sequence ID" value="NZ_JBHTCJ010000017.1"/>
</dbReference>
<keyword evidence="3" id="KW-1185">Reference proteome</keyword>
<sequence length="409" mass="44152">MSEICPVHKKRHLPYEPDDMCWDGKHKHPAPVSSDPGVRTEHDEEGNPVDPSVGWNLSAGCNLSVGFAGEELAVTVSTSDADQRDGITHRAVTRDQVINHARHLLTLVGETPLLGRDTQVTLYTPGTYEGDAQVTAIGDAIEQMRDTADSVDIAHAAITMLRGETTRYAEERVERAGNSAIDDLAYRTLLRQRDEAIARANDAAAERAELIGIVCDGSSTCPSPRHVDGCFRSAPETDAETVDFDGLAIPDLTEGDARSFDAALAEIRPSANASRCSESECRRGECCHARQAAIQIDQLRAPSAECSCEQPHTNLYDGGITDLSCPVHGRDADRVENTDPTPDLDSRFREPLSLGHNDTVREEALAGAIAAVLDLCFVMDGQVTGEGDAEHPVAKAVRERIARKLGVQS</sequence>
<dbReference type="EMBL" id="JBHTCJ010000017">
    <property type="protein sequence ID" value="MFC7344581.1"/>
    <property type="molecule type" value="Genomic_DNA"/>
</dbReference>
<comment type="caution">
    <text evidence="2">The sequence shown here is derived from an EMBL/GenBank/DDBJ whole genome shotgun (WGS) entry which is preliminary data.</text>
</comment>
<evidence type="ECO:0000256" key="1">
    <source>
        <dbReference type="SAM" id="MobiDB-lite"/>
    </source>
</evidence>
<evidence type="ECO:0000313" key="2">
    <source>
        <dbReference type="EMBL" id="MFC7344581.1"/>
    </source>
</evidence>
<protein>
    <recommendedName>
        <fullName evidence="4">DUF222 domain-containing protein</fullName>
    </recommendedName>
</protein>
<proteinExistence type="predicted"/>
<dbReference type="Proteomes" id="UP001596504">
    <property type="component" value="Unassembled WGS sequence"/>
</dbReference>
<reference evidence="3" key="1">
    <citation type="journal article" date="2019" name="Int. J. Syst. Evol. Microbiol.">
        <title>The Global Catalogue of Microorganisms (GCM) 10K type strain sequencing project: providing services to taxonomists for standard genome sequencing and annotation.</title>
        <authorList>
            <consortium name="The Broad Institute Genomics Platform"/>
            <consortium name="The Broad Institute Genome Sequencing Center for Infectious Disease"/>
            <person name="Wu L."/>
            <person name="Ma J."/>
        </authorList>
    </citation>
    <scope>NUCLEOTIDE SEQUENCE [LARGE SCALE GENOMIC DNA]</scope>
    <source>
        <strain evidence="3">WLHS5</strain>
    </source>
</reference>
<organism evidence="2 3">
    <name type="scientific">Saccharopolyspora griseoalba</name>
    <dbReference type="NCBI Taxonomy" id="1431848"/>
    <lineage>
        <taxon>Bacteria</taxon>
        <taxon>Bacillati</taxon>
        <taxon>Actinomycetota</taxon>
        <taxon>Actinomycetes</taxon>
        <taxon>Pseudonocardiales</taxon>
        <taxon>Pseudonocardiaceae</taxon>
        <taxon>Saccharopolyspora</taxon>
    </lineage>
</organism>
<accession>A0ABW2LPU5</accession>